<dbReference type="InterPro" id="IPR052984">
    <property type="entry name" value="UPF0421"/>
</dbReference>
<proteinExistence type="predicted"/>
<feature type="domain" description="Putative aromatic acid exporter C-terminal" evidence="7">
    <location>
        <begin position="150"/>
        <end position="316"/>
    </location>
</feature>
<evidence type="ECO:0000313" key="9">
    <source>
        <dbReference type="Proteomes" id="UP000051984"/>
    </source>
</evidence>
<protein>
    <recommendedName>
        <fullName evidence="7">Putative aromatic acid exporter C-terminal domain-containing protein</fullName>
    </recommendedName>
</protein>
<evidence type="ECO:0000256" key="3">
    <source>
        <dbReference type="ARBA" id="ARBA00022692"/>
    </source>
</evidence>
<dbReference type="InterPro" id="IPR021062">
    <property type="entry name" value="ArAE_1_C"/>
</dbReference>
<feature type="transmembrane region" description="Helical" evidence="6">
    <location>
        <begin position="64"/>
        <end position="92"/>
    </location>
</feature>
<dbReference type="PATRIC" id="fig|1423816.3.peg.2732"/>
<dbReference type="PANTHER" id="PTHR40064">
    <property type="entry name" value="MEMBRANE PROTEIN-RELATED"/>
    <property type="match status" value="1"/>
</dbReference>
<dbReference type="PANTHER" id="PTHR40064:SF1">
    <property type="entry name" value="MEMBRANE PROTEIN"/>
    <property type="match status" value="1"/>
</dbReference>
<evidence type="ECO:0000259" key="7">
    <source>
        <dbReference type="Pfam" id="PF11728"/>
    </source>
</evidence>
<dbReference type="Pfam" id="PF11728">
    <property type="entry name" value="ArAE_1_C"/>
    <property type="match status" value="1"/>
</dbReference>
<dbReference type="Pfam" id="PF06081">
    <property type="entry name" value="ArAE_1"/>
    <property type="match status" value="1"/>
</dbReference>
<feature type="transmembrane region" description="Helical" evidence="6">
    <location>
        <begin position="98"/>
        <end position="117"/>
    </location>
</feature>
<dbReference type="eggNOG" id="COG4129">
    <property type="taxonomic scope" value="Bacteria"/>
</dbReference>
<feature type="transmembrane region" description="Helical" evidence="6">
    <location>
        <begin position="129"/>
        <end position="146"/>
    </location>
</feature>
<gene>
    <name evidence="8" type="ORF">FD51_GL002626</name>
</gene>
<dbReference type="AlphaFoldDB" id="A0A0R1F030"/>
<sequence>MEELLMHIGMRTVKTAVGTAVAMLIAYALHLEYWTAAGIITILSVQNTTKASFRLVAYRLLATVLGFVIAIGAFLVLGYNALAFGVFLLIFIPLTNVFEVQSGIVMTAVLVTHFMMAKSCSWFWIRNELLLLAVGAGVALVANLFMPSLEAKITEFQAQVEAEMREIIDHMSQQLGPEHLKSADNWANLSDLKMTLDAAVAWANRHSDNQLWSENDYYQAYFEMRANQYELLRQMQDSLDRIETPVLQAAVISDALSMTASVLNEDNPATQLVTMVKKIQRNFAASPLPTDRASFESRARLFYFLEDFSRLLQLKRNFNHIISSQN</sequence>
<evidence type="ECO:0000256" key="4">
    <source>
        <dbReference type="ARBA" id="ARBA00022989"/>
    </source>
</evidence>
<evidence type="ECO:0000313" key="8">
    <source>
        <dbReference type="EMBL" id="KRK12498.1"/>
    </source>
</evidence>
<comment type="caution">
    <text evidence="8">The sequence shown here is derived from an EMBL/GenBank/DDBJ whole genome shotgun (WGS) entry which is preliminary data.</text>
</comment>
<feature type="transmembrane region" description="Helical" evidence="6">
    <location>
        <begin position="20"/>
        <end position="43"/>
    </location>
</feature>
<keyword evidence="2" id="KW-1003">Cell membrane</keyword>
<evidence type="ECO:0000256" key="1">
    <source>
        <dbReference type="ARBA" id="ARBA00004651"/>
    </source>
</evidence>
<keyword evidence="4 6" id="KW-1133">Transmembrane helix</keyword>
<evidence type="ECO:0000256" key="5">
    <source>
        <dbReference type="ARBA" id="ARBA00023136"/>
    </source>
</evidence>
<evidence type="ECO:0000256" key="6">
    <source>
        <dbReference type="SAM" id="Phobius"/>
    </source>
</evidence>
<comment type="subcellular location">
    <subcellularLocation>
        <location evidence="1">Cell membrane</location>
        <topology evidence="1">Multi-pass membrane protein</topology>
    </subcellularLocation>
</comment>
<dbReference type="Gene3D" id="1.20.120.940">
    <property type="entry name" value="Putative aromatic acid exporter, C-terminal domain"/>
    <property type="match status" value="1"/>
</dbReference>
<evidence type="ECO:0000256" key="2">
    <source>
        <dbReference type="ARBA" id="ARBA00022475"/>
    </source>
</evidence>
<dbReference type="Proteomes" id="UP000051984">
    <property type="component" value="Unassembled WGS sequence"/>
</dbReference>
<organism evidence="8 9">
    <name type="scientific">Lacticaseibacillus zeae DSM 20178 = KCTC 3804</name>
    <dbReference type="NCBI Taxonomy" id="1423816"/>
    <lineage>
        <taxon>Bacteria</taxon>
        <taxon>Bacillati</taxon>
        <taxon>Bacillota</taxon>
        <taxon>Bacilli</taxon>
        <taxon>Lactobacillales</taxon>
        <taxon>Lactobacillaceae</taxon>
        <taxon>Lacticaseibacillus</taxon>
    </lineage>
</organism>
<accession>A0A0R1F030</accession>
<dbReference type="InterPro" id="IPR038323">
    <property type="entry name" value="ArAE_1_C_sf"/>
</dbReference>
<dbReference type="EMBL" id="AZCT01000006">
    <property type="protein sequence ID" value="KRK12498.1"/>
    <property type="molecule type" value="Genomic_DNA"/>
</dbReference>
<keyword evidence="5 6" id="KW-0472">Membrane</keyword>
<dbReference type="GO" id="GO:0005886">
    <property type="term" value="C:plasma membrane"/>
    <property type="evidence" value="ECO:0007669"/>
    <property type="project" value="UniProtKB-SubCell"/>
</dbReference>
<reference evidence="8 9" key="1">
    <citation type="journal article" date="2015" name="Genome Announc.">
        <title>Expanding the biotechnology potential of lactobacilli through comparative genomics of 213 strains and associated genera.</title>
        <authorList>
            <person name="Sun Z."/>
            <person name="Harris H.M."/>
            <person name="McCann A."/>
            <person name="Guo C."/>
            <person name="Argimon S."/>
            <person name="Zhang W."/>
            <person name="Yang X."/>
            <person name="Jeffery I.B."/>
            <person name="Cooney J.C."/>
            <person name="Kagawa T.F."/>
            <person name="Liu W."/>
            <person name="Song Y."/>
            <person name="Salvetti E."/>
            <person name="Wrobel A."/>
            <person name="Rasinkangas P."/>
            <person name="Parkhill J."/>
            <person name="Rea M.C."/>
            <person name="O'Sullivan O."/>
            <person name="Ritari J."/>
            <person name="Douillard F.P."/>
            <person name="Paul Ross R."/>
            <person name="Yang R."/>
            <person name="Briner A.E."/>
            <person name="Felis G.E."/>
            <person name="de Vos W.M."/>
            <person name="Barrangou R."/>
            <person name="Klaenhammer T.R."/>
            <person name="Caufield P.W."/>
            <person name="Cui Y."/>
            <person name="Zhang H."/>
            <person name="O'Toole P.W."/>
        </authorList>
    </citation>
    <scope>NUCLEOTIDE SEQUENCE [LARGE SCALE GENOMIC DNA]</scope>
    <source>
        <strain evidence="8 9">DSM 20178</strain>
    </source>
</reference>
<keyword evidence="3 6" id="KW-0812">Transmembrane</keyword>
<name>A0A0R1F030_LACZE</name>
<dbReference type="InterPro" id="IPR010343">
    <property type="entry name" value="ArAE_1"/>
</dbReference>